<dbReference type="AlphaFoldDB" id="A0A317PYF1"/>
<feature type="transmembrane region" description="Helical" evidence="5">
    <location>
        <begin position="184"/>
        <end position="205"/>
    </location>
</feature>
<feature type="transmembrane region" description="Helical" evidence="5">
    <location>
        <begin position="297"/>
        <end position="316"/>
    </location>
</feature>
<dbReference type="EMBL" id="QGTS01000007">
    <property type="protein sequence ID" value="PWW08194.1"/>
    <property type="molecule type" value="Genomic_DNA"/>
</dbReference>
<feature type="transmembrane region" description="Helical" evidence="5">
    <location>
        <begin position="384"/>
        <end position="402"/>
    </location>
</feature>
<feature type="transmembrane region" description="Helical" evidence="5">
    <location>
        <begin position="355"/>
        <end position="378"/>
    </location>
</feature>
<keyword evidence="2 5" id="KW-0812">Transmembrane</keyword>
<keyword evidence="1" id="KW-1003">Cell membrane</keyword>
<sequence>MVLLLMSHNPQVLPATPQNNAKARTSFRILGAISLSHLLNDMIQSLILAIYPLLQNEFSLSFVQIGLITLAFQLASSLLQPVVGYLTDKYPMPWSLPVGMCFTLCGLVLLALAGSFYTVLLAAVLVGTGSSVFHPESSRVARMASGGRHGLAQSLFQVGGNFGSSLGPLLAAILIAPYGKGNVAWFVLAALLAIIVLIQISRWYAQQQRTAKQRPKVHITSTLPRNKVILAVCVLLLLIFSKYFYLASISSYFTFYLMDKFGLSVQSAQLHLFAFLFAVAAGTVIGGPVGDKIGRKYVIWGSILGVAPFTLLLPWVSLFWTGVLVMIIGFILASAFSAILVYAQELLPGRIGVVSGLFFGFAFGMGGLGAAVLGIVADHTSIELVYKICAYLPLIGIITVFLPDNREKK</sequence>
<dbReference type="PANTHER" id="PTHR43129">
    <property type="entry name" value="FOSMIDOMYCIN RESISTANCE PROTEIN"/>
    <property type="match status" value="1"/>
</dbReference>
<name>A0A317PYF1_9ENTR</name>
<dbReference type="GO" id="GO:0022857">
    <property type="term" value="F:transmembrane transporter activity"/>
    <property type="evidence" value="ECO:0007669"/>
    <property type="project" value="InterPro"/>
</dbReference>
<evidence type="ECO:0000256" key="3">
    <source>
        <dbReference type="ARBA" id="ARBA00022989"/>
    </source>
</evidence>
<feature type="transmembrane region" description="Helical" evidence="5">
    <location>
        <begin position="322"/>
        <end position="343"/>
    </location>
</feature>
<keyword evidence="8" id="KW-1185">Reference proteome</keyword>
<dbReference type="InterPro" id="IPR011701">
    <property type="entry name" value="MFS"/>
</dbReference>
<dbReference type="Pfam" id="PF07690">
    <property type="entry name" value="MFS_1"/>
    <property type="match status" value="1"/>
</dbReference>
<evidence type="ECO:0000259" key="6">
    <source>
        <dbReference type="PROSITE" id="PS50850"/>
    </source>
</evidence>
<keyword evidence="4 5" id="KW-0472">Membrane</keyword>
<evidence type="ECO:0000313" key="7">
    <source>
        <dbReference type="EMBL" id="PWW08194.1"/>
    </source>
</evidence>
<dbReference type="InterPro" id="IPR036259">
    <property type="entry name" value="MFS_trans_sf"/>
</dbReference>
<comment type="caution">
    <text evidence="7">The sequence shown here is derived from an EMBL/GenBank/DDBJ whole genome shotgun (WGS) entry which is preliminary data.</text>
</comment>
<evidence type="ECO:0000256" key="4">
    <source>
        <dbReference type="ARBA" id="ARBA00023136"/>
    </source>
</evidence>
<evidence type="ECO:0000256" key="5">
    <source>
        <dbReference type="SAM" id="Phobius"/>
    </source>
</evidence>
<proteinExistence type="predicted"/>
<dbReference type="GO" id="GO:0005886">
    <property type="term" value="C:plasma membrane"/>
    <property type="evidence" value="ECO:0007669"/>
    <property type="project" value="TreeGrafter"/>
</dbReference>
<dbReference type="InterPro" id="IPR020846">
    <property type="entry name" value="MFS_dom"/>
</dbReference>
<feature type="transmembrane region" description="Helical" evidence="5">
    <location>
        <begin position="60"/>
        <end position="79"/>
    </location>
</feature>
<evidence type="ECO:0000313" key="8">
    <source>
        <dbReference type="Proteomes" id="UP000246744"/>
    </source>
</evidence>
<feature type="domain" description="Major facilitator superfamily (MFS) profile" evidence="6">
    <location>
        <begin position="29"/>
        <end position="408"/>
    </location>
</feature>
<gene>
    <name evidence="7" type="ORF">DES37_107240</name>
</gene>
<feature type="transmembrane region" description="Helical" evidence="5">
    <location>
        <begin position="266"/>
        <end position="285"/>
    </location>
</feature>
<evidence type="ECO:0000256" key="1">
    <source>
        <dbReference type="ARBA" id="ARBA00022475"/>
    </source>
</evidence>
<dbReference type="Gene3D" id="1.20.1250.20">
    <property type="entry name" value="MFS general substrate transporter like domains"/>
    <property type="match status" value="2"/>
</dbReference>
<dbReference type="PROSITE" id="PS50850">
    <property type="entry name" value="MFS"/>
    <property type="match status" value="1"/>
</dbReference>
<dbReference type="SUPFAM" id="SSF103473">
    <property type="entry name" value="MFS general substrate transporter"/>
    <property type="match status" value="1"/>
</dbReference>
<dbReference type="Proteomes" id="UP000246744">
    <property type="component" value="Unassembled WGS sequence"/>
</dbReference>
<dbReference type="CDD" id="cd17478">
    <property type="entry name" value="MFS_FsR"/>
    <property type="match status" value="1"/>
</dbReference>
<evidence type="ECO:0000256" key="2">
    <source>
        <dbReference type="ARBA" id="ARBA00022692"/>
    </source>
</evidence>
<keyword evidence="3 5" id="KW-1133">Transmembrane helix</keyword>
<feature type="transmembrane region" description="Helical" evidence="5">
    <location>
        <begin position="29"/>
        <end position="54"/>
    </location>
</feature>
<accession>A0A317PYF1</accession>
<dbReference type="PANTHER" id="PTHR43129:SF1">
    <property type="entry name" value="FOSMIDOMYCIN RESISTANCE PROTEIN"/>
    <property type="match status" value="1"/>
</dbReference>
<organism evidence="7 8">
    <name type="scientific">Mangrovibacter plantisponsor</name>
    <dbReference type="NCBI Taxonomy" id="451513"/>
    <lineage>
        <taxon>Bacteria</taxon>
        <taxon>Pseudomonadati</taxon>
        <taxon>Pseudomonadota</taxon>
        <taxon>Gammaproteobacteria</taxon>
        <taxon>Enterobacterales</taxon>
        <taxon>Enterobacteriaceae</taxon>
        <taxon>Mangrovibacter</taxon>
    </lineage>
</organism>
<protein>
    <submittedName>
        <fullName evidence="7">FSR family fosmidomycin resistance protein-like MFS transporter</fullName>
    </submittedName>
</protein>
<dbReference type="RefSeq" id="WP_036109982.1">
    <property type="nucleotide sequence ID" value="NZ_QGTS01000007.1"/>
</dbReference>
<reference evidence="7 8" key="1">
    <citation type="submission" date="2018-05" db="EMBL/GenBank/DDBJ databases">
        <title>Genomic Encyclopedia of Type Strains, Phase IV (KMG-IV): sequencing the most valuable type-strain genomes for metagenomic binning, comparative biology and taxonomic classification.</title>
        <authorList>
            <person name="Goeker M."/>
        </authorList>
    </citation>
    <scope>NUCLEOTIDE SEQUENCE [LARGE SCALE GENOMIC DNA]</scope>
    <source>
        <strain evidence="7 8">DSM 19579</strain>
    </source>
</reference>
<feature type="transmembrane region" description="Helical" evidence="5">
    <location>
        <begin position="226"/>
        <end position="246"/>
    </location>
</feature>